<dbReference type="InterPro" id="IPR017096">
    <property type="entry name" value="BTB-kelch_protein"/>
</dbReference>
<dbReference type="InterPro" id="IPR011705">
    <property type="entry name" value="BACK"/>
</dbReference>
<comment type="subcellular location">
    <subcellularLocation>
        <location evidence="1">Cytoplasm</location>
        <location evidence="1">Myofibril</location>
        <location evidence="1">Sarcomere</location>
        <location evidence="1">A band</location>
    </subcellularLocation>
    <subcellularLocation>
        <location evidence="2">Cytoplasm</location>
        <location evidence="2">Myofibril</location>
        <location evidence="2">Sarcomere</location>
        <location evidence="2">I band</location>
    </subcellularLocation>
</comment>
<dbReference type="Ensembl" id="ENSGMOT00000004161.2">
    <property type="protein sequence ID" value="ENSGMOP00000004038.2"/>
    <property type="gene ID" value="ENSGMOG00000003812.2"/>
</dbReference>
<feature type="domain" description="BTB" evidence="10">
    <location>
        <begin position="33"/>
        <end position="100"/>
    </location>
</feature>
<dbReference type="PROSITE" id="PS50097">
    <property type="entry name" value="BTB"/>
    <property type="match status" value="1"/>
</dbReference>
<dbReference type="Pfam" id="PF00651">
    <property type="entry name" value="BTB"/>
    <property type="match status" value="1"/>
</dbReference>
<feature type="compositionally biased region" description="Acidic residues" evidence="9">
    <location>
        <begin position="282"/>
        <end position="291"/>
    </location>
</feature>
<dbReference type="AlphaFoldDB" id="A0A8C4Z0B1"/>
<dbReference type="PANTHER" id="PTHR24412">
    <property type="entry name" value="KELCH PROTEIN"/>
    <property type="match status" value="1"/>
</dbReference>
<dbReference type="Proteomes" id="UP000694546">
    <property type="component" value="Chromosome 23"/>
</dbReference>
<dbReference type="PANTHER" id="PTHR24412:SF22">
    <property type="entry name" value="KELCH-LIKE PROTEIN 40"/>
    <property type="match status" value="1"/>
</dbReference>
<dbReference type="InterPro" id="IPR011333">
    <property type="entry name" value="SKP1/BTB/POZ_sf"/>
</dbReference>
<evidence type="ECO:0000256" key="8">
    <source>
        <dbReference type="ARBA" id="ARBA00022786"/>
    </source>
</evidence>
<name>A0A8C4Z0B1_GADMO</name>
<dbReference type="Pfam" id="PF07707">
    <property type="entry name" value="BACK"/>
    <property type="match status" value="1"/>
</dbReference>
<protein>
    <submittedName>
        <fullName evidence="11">Kelch-like family member 40b</fullName>
    </submittedName>
</protein>
<keyword evidence="5" id="KW-0217">Developmental protein</keyword>
<dbReference type="SUPFAM" id="SSF117281">
    <property type="entry name" value="Kelch motif"/>
    <property type="match status" value="1"/>
</dbReference>
<dbReference type="InterPro" id="IPR000210">
    <property type="entry name" value="BTB/POZ_dom"/>
</dbReference>
<proteinExistence type="inferred from homology"/>
<keyword evidence="8" id="KW-0833">Ubl conjugation pathway</keyword>
<evidence type="ECO:0000256" key="1">
    <source>
        <dbReference type="ARBA" id="ARBA00004161"/>
    </source>
</evidence>
<dbReference type="GO" id="GO:0048741">
    <property type="term" value="P:skeletal muscle fiber development"/>
    <property type="evidence" value="ECO:0007669"/>
    <property type="project" value="UniProtKB-ARBA"/>
</dbReference>
<dbReference type="SMART" id="SM00875">
    <property type="entry name" value="BACK"/>
    <property type="match status" value="1"/>
</dbReference>
<keyword evidence="6" id="KW-0963">Cytoplasm</keyword>
<dbReference type="Gene3D" id="3.30.710.10">
    <property type="entry name" value="Potassium Channel Kv1.1, Chain A"/>
    <property type="match status" value="1"/>
</dbReference>
<evidence type="ECO:0000313" key="12">
    <source>
        <dbReference type="Proteomes" id="UP000694546"/>
    </source>
</evidence>
<sequence length="565" mass="63564">MALPINPTDEPRLYQQTLLQDGLSDLLENAKLVDCVLKIKGKAFPCHRLVLCACSAYFRGIFLSDLDESKKKEIVLEDVEPGVMGLVLKYLYTSNINVTEQNVQDIFAVANMFQIPSVFTVCVSFLQKRLSFSNCLAVFRLGLMLDCPRLAVSARNYACERFQFISKDQDFLQLGPSELAAILACDTLNVETEETVFESLMKWVAEDVENREKELPRLLDCVRLRLVSEEYLREKVEKHKLICSSNQEIEEMLQLVRDAHSGKLPELKLIKGKKGEAHEDGQNGEEEEQEEEALLPGILNDNLRYGMFLRDLMFLVSDTGAVAYDPAGNDCYVASLSTQIPKNHTSLVTKENQIFVAGGLFIDEQNKEDPMSSYFLQYDPANADWIGMPPIPSPRFLFGLAEAVSCIFVLGGKELKDQEHTLDSVLVYDRQSLKWSEYDPTPYPVYGHATVSHNDIIYVIGGKEDSKKCLSAMSAYDARALQWRDLAPMSCPRSLCGATVHQDQIYVVAGVTDTGLTSSVEVYNISNNQFNEEDRKWMGVLRNMQYAAGATILGVRLNTLRMTKI</sequence>
<evidence type="ECO:0000256" key="6">
    <source>
        <dbReference type="ARBA" id="ARBA00022490"/>
    </source>
</evidence>
<evidence type="ECO:0000256" key="5">
    <source>
        <dbReference type="ARBA" id="ARBA00022473"/>
    </source>
</evidence>
<dbReference type="GO" id="GO:0031672">
    <property type="term" value="C:A band"/>
    <property type="evidence" value="ECO:0007669"/>
    <property type="project" value="UniProtKB-SubCell"/>
</dbReference>
<dbReference type="PIRSF" id="PIRSF037037">
    <property type="entry name" value="Kelch-like_protein_gigaxonin"/>
    <property type="match status" value="1"/>
</dbReference>
<dbReference type="Gene3D" id="1.25.40.420">
    <property type="match status" value="1"/>
</dbReference>
<gene>
    <name evidence="11" type="primary">klhl40b</name>
</gene>
<dbReference type="FunFam" id="3.30.710.10:FF:000006">
    <property type="entry name" value="Kelch repeat and BTB domain-containing 6"/>
    <property type="match status" value="1"/>
</dbReference>
<reference evidence="11" key="2">
    <citation type="submission" date="2025-09" db="UniProtKB">
        <authorList>
            <consortium name="Ensembl"/>
        </authorList>
    </citation>
    <scope>IDENTIFICATION</scope>
</reference>
<evidence type="ECO:0000256" key="4">
    <source>
        <dbReference type="ARBA" id="ARBA00022441"/>
    </source>
</evidence>
<accession>A0A8C4Z0B1</accession>
<dbReference type="SMART" id="SM00225">
    <property type="entry name" value="BTB"/>
    <property type="match status" value="1"/>
</dbReference>
<dbReference type="InterPro" id="IPR015915">
    <property type="entry name" value="Kelch-typ_b-propeller"/>
</dbReference>
<evidence type="ECO:0000256" key="3">
    <source>
        <dbReference type="ARBA" id="ARBA00006907"/>
    </source>
</evidence>
<comment type="similarity">
    <text evidence="3">Belongs to the KLHL40 family.</text>
</comment>
<dbReference type="SMART" id="SM00612">
    <property type="entry name" value="Kelch"/>
    <property type="match status" value="3"/>
</dbReference>
<feature type="compositionally biased region" description="Basic and acidic residues" evidence="9">
    <location>
        <begin position="271"/>
        <end position="281"/>
    </location>
</feature>
<dbReference type="GO" id="GO:0031674">
    <property type="term" value="C:I band"/>
    <property type="evidence" value="ECO:0007669"/>
    <property type="project" value="UniProtKB-SubCell"/>
</dbReference>
<evidence type="ECO:0000256" key="9">
    <source>
        <dbReference type="SAM" id="MobiDB-lite"/>
    </source>
</evidence>
<dbReference type="SUPFAM" id="SSF54695">
    <property type="entry name" value="POZ domain"/>
    <property type="match status" value="1"/>
</dbReference>
<dbReference type="Pfam" id="PF24681">
    <property type="entry name" value="Kelch_KLHDC2_KLHL20_DRC7"/>
    <property type="match status" value="1"/>
</dbReference>
<evidence type="ECO:0000313" key="11">
    <source>
        <dbReference type="Ensembl" id="ENSGMOP00000004038.2"/>
    </source>
</evidence>
<evidence type="ECO:0000256" key="7">
    <source>
        <dbReference type="ARBA" id="ARBA00022737"/>
    </source>
</evidence>
<dbReference type="InterPro" id="IPR006652">
    <property type="entry name" value="Kelch_1"/>
</dbReference>
<keyword evidence="4" id="KW-0880">Kelch repeat</keyword>
<evidence type="ECO:0000259" key="10">
    <source>
        <dbReference type="PROSITE" id="PS50097"/>
    </source>
</evidence>
<keyword evidence="7" id="KW-0677">Repeat</keyword>
<keyword evidence="12" id="KW-1185">Reference proteome</keyword>
<dbReference type="Gene3D" id="2.120.10.80">
    <property type="entry name" value="Kelch-type beta propeller"/>
    <property type="match status" value="1"/>
</dbReference>
<evidence type="ECO:0000256" key="2">
    <source>
        <dbReference type="ARBA" id="ARBA00004355"/>
    </source>
</evidence>
<dbReference type="FunFam" id="1.25.40.420:FF:000001">
    <property type="entry name" value="Kelch-like family member 12"/>
    <property type="match status" value="1"/>
</dbReference>
<feature type="region of interest" description="Disordered" evidence="9">
    <location>
        <begin position="271"/>
        <end position="291"/>
    </location>
</feature>
<organism evidence="11 12">
    <name type="scientific">Gadus morhua</name>
    <name type="common">Atlantic cod</name>
    <dbReference type="NCBI Taxonomy" id="8049"/>
    <lineage>
        <taxon>Eukaryota</taxon>
        <taxon>Metazoa</taxon>
        <taxon>Chordata</taxon>
        <taxon>Craniata</taxon>
        <taxon>Vertebrata</taxon>
        <taxon>Euteleostomi</taxon>
        <taxon>Actinopterygii</taxon>
        <taxon>Neopterygii</taxon>
        <taxon>Teleostei</taxon>
        <taxon>Neoteleostei</taxon>
        <taxon>Acanthomorphata</taxon>
        <taxon>Zeiogadaria</taxon>
        <taxon>Gadariae</taxon>
        <taxon>Gadiformes</taxon>
        <taxon>Gadoidei</taxon>
        <taxon>Gadidae</taxon>
        <taxon>Gadus</taxon>
    </lineage>
</organism>
<reference evidence="11" key="1">
    <citation type="submission" date="2025-08" db="UniProtKB">
        <authorList>
            <consortium name="Ensembl"/>
        </authorList>
    </citation>
    <scope>IDENTIFICATION</scope>
</reference>
<dbReference type="GeneTree" id="ENSGT00940000156360"/>